<dbReference type="HOGENOM" id="CLU_047249_0_2_12"/>
<dbReference type="PIRSF" id="PIRSF001123">
    <property type="entry name" value="PepA_GA"/>
    <property type="match status" value="1"/>
</dbReference>
<evidence type="ECO:0000256" key="8">
    <source>
        <dbReference type="PIRSR" id="PIRSR001123-2"/>
    </source>
</evidence>
<accession>F4GLW3</accession>
<dbReference type="EMBL" id="CP002659">
    <property type="protein sequence ID" value="AEC03004.1"/>
    <property type="molecule type" value="Genomic_DNA"/>
</dbReference>
<feature type="binding site" evidence="8">
    <location>
        <position position="185"/>
    </location>
    <ligand>
        <name>Zn(2+)</name>
        <dbReference type="ChEBI" id="CHEBI:29105"/>
        <label>2</label>
    </ligand>
</feature>
<evidence type="ECO:0000256" key="3">
    <source>
        <dbReference type="ARBA" id="ARBA00022670"/>
    </source>
</evidence>
<dbReference type="Gene3D" id="2.40.30.40">
    <property type="entry name" value="Peptidase M42, domain 2"/>
    <property type="match status" value="1"/>
</dbReference>
<dbReference type="GO" id="GO:0006508">
    <property type="term" value="P:proteolysis"/>
    <property type="evidence" value="ECO:0007669"/>
    <property type="project" value="UniProtKB-KW"/>
</dbReference>
<dbReference type="STRING" id="760011.Spico_1806"/>
<evidence type="ECO:0000313" key="10">
    <source>
        <dbReference type="Proteomes" id="UP000007939"/>
    </source>
</evidence>
<dbReference type="InterPro" id="IPR023367">
    <property type="entry name" value="Peptidase_M42_dom2"/>
</dbReference>
<dbReference type="InterPro" id="IPR008007">
    <property type="entry name" value="Peptidase_M42"/>
</dbReference>
<feature type="binding site" evidence="8">
    <location>
        <position position="185"/>
    </location>
    <ligand>
        <name>Zn(2+)</name>
        <dbReference type="ChEBI" id="CHEBI:29105"/>
        <label>1</label>
    </ligand>
</feature>
<dbReference type="AlphaFoldDB" id="F4GLW3"/>
<comment type="cofactor">
    <cofactor evidence="8">
        <name>a divalent metal cation</name>
        <dbReference type="ChEBI" id="CHEBI:60240"/>
    </cofactor>
    <text evidence="8">Binds 2 divalent metal cations per subunit.</text>
</comment>
<dbReference type="PANTHER" id="PTHR32481">
    <property type="entry name" value="AMINOPEPTIDASE"/>
    <property type="match status" value="1"/>
</dbReference>
<dbReference type="GO" id="GO:0004230">
    <property type="term" value="F:glutamyl aminopeptidase activity"/>
    <property type="evidence" value="ECO:0007669"/>
    <property type="project" value="UniProtKB-EC"/>
</dbReference>
<feature type="binding site" evidence="8">
    <location>
        <position position="329"/>
    </location>
    <ligand>
        <name>Zn(2+)</name>
        <dbReference type="ChEBI" id="CHEBI:29105"/>
        <label>2</label>
    </ligand>
</feature>
<dbReference type="Proteomes" id="UP000007939">
    <property type="component" value="Chromosome"/>
</dbReference>
<comment type="similarity">
    <text evidence="1 6">Belongs to the peptidase M42 family.</text>
</comment>
<keyword evidence="3" id="KW-0645">Protease</keyword>
<reference evidence="9 10" key="2">
    <citation type="journal article" date="2012" name="Stand. Genomic Sci.">
        <title>Complete genome sequence of the termite hindgut bacterium Spirochaeta coccoides type strain (SPN1(T)), reclassification in the genus Sphaerochaeta as Sphaerochaeta coccoides comb. nov. and emendations of the family Spirochaetaceae and the genus Sphaerochaeta.</title>
        <authorList>
            <person name="Abt B."/>
            <person name="Han C."/>
            <person name="Scheuner C."/>
            <person name="Lu M."/>
            <person name="Lapidus A."/>
            <person name="Nolan M."/>
            <person name="Lucas S."/>
            <person name="Hammon N."/>
            <person name="Deshpande S."/>
            <person name="Cheng J.F."/>
            <person name="Tapia R."/>
            <person name="Goodwin L.A."/>
            <person name="Pitluck S."/>
            <person name="Liolios K."/>
            <person name="Pagani I."/>
            <person name="Ivanova N."/>
            <person name="Mavromatis K."/>
            <person name="Mikhailova N."/>
            <person name="Huntemann M."/>
            <person name="Pati A."/>
            <person name="Chen A."/>
            <person name="Palaniappan K."/>
            <person name="Land M."/>
            <person name="Hauser L."/>
            <person name="Brambilla E.M."/>
            <person name="Rohde M."/>
            <person name="Spring S."/>
            <person name="Gronow S."/>
            <person name="Goker M."/>
            <person name="Woyke T."/>
            <person name="Bristow J."/>
            <person name="Eisen J.A."/>
            <person name="Markowitz V."/>
            <person name="Hugenholtz P."/>
            <person name="Kyrpides N.C."/>
            <person name="Klenk H.P."/>
            <person name="Detter J.C."/>
        </authorList>
    </citation>
    <scope>NUCLEOTIDE SEQUENCE [LARGE SCALE GENOMIC DNA]</scope>
    <source>
        <strain evidence="10">ATCC BAA-1237 / DSM 17374 / SPN1</strain>
    </source>
</reference>
<keyword evidence="4 8" id="KW-0479">Metal-binding</keyword>
<dbReference type="GO" id="GO:0046872">
    <property type="term" value="F:metal ion binding"/>
    <property type="evidence" value="ECO:0007669"/>
    <property type="project" value="UniProtKB-UniRule"/>
</dbReference>
<dbReference type="Gene3D" id="3.40.630.10">
    <property type="entry name" value="Zn peptidases"/>
    <property type="match status" value="1"/>
</dbReference>
<organism evidence="9 10">
    <name type="scientific">Parasphaerochaeta coccoides (strain ATCC BAA-1237 / DSM 17374 / SPN1)</name>
    <name type="common">Sphaerochaeta coccoides</name>
    <dbReference type="NCBI Taxonomy" id="760011"/>
    <lineage>
        <taxon>Bacteria</taxon>
        <taxon>Pseudomonadati</taxon>
        <taxon>Spirochaetota</taxon>
        <taxon>Spirochaetia</taxon>
        <taxon>Spirochaetales</taxon>
        <taxon>Sphaerochaetaceae</taxon>
        <taxon>Parasphaerochaeta</taxon>
    </lineage>
</organism>
<dbReference type="PANTHER" id="PTHR32481:SF0">
    <property type="entry name" value="AMINOPEPTIDASE YPDE-RELATED"/>
    <property type="match status" value="1"/>
</dbReference>
<feature type="binding site" evidence="8">
    <location>
        <position position="69"/>
    </location>
    <ligand>
        <name>Zn(2+)</name>
        <dbReference type="ChEBI" id="CHEBI:29105"/>
        <label>1</label>
    </ligand>
</feature>
<dbReference type="SUPFAM" id="SSF101821">
    <property type="entry name" value="Aminopeptidase/glucanase lid domain"/>
    <property type="match status" value="1"/>
</dbReference>
<keyword evidence="2 9" id="KW-0031">Aminopeptidase</keyword>
<name>F4GLW3_PARC1</name>
<evidence type="ECO:0000256" key="7">
    <source>
        <dbReference type="PIRSR" id="PIRSR001123-1"/>
    </source>
</evidence>
<dbReference type="Pfam" id="PF05343">
    <property type="entry name" value="Peptidase_M42"/>
    <property type="match status" value="1"/>
</dbReference>
<evidence type="ECO:0000256" key="2">
    <source>
        <dbReference type="ARBA" id="ARBA00022438"/>
    </source>
</evidence>
<dbReference type="EC" id="3.4.11.7" evidence="9"/>
<feature type="active site" description="Proton acceptor" evidence="7">
    <location>
        <position position="219"/>
    </location>
</feature>
<evidence type="ECO:0000256" key="1">
    <source>
        <dbReference type="ARBA" id="ARBA00006272"/>
    </source>
</evidence>
<dbReference type="InterPro" id="IPR051464">
    <property type="entry name" value="Peptidase_M42_aminopept"/>
</dbReference>
<evidence type="ECO:0000256" key="6">
    <source>
        <dbReference type="PIRNR" id="PIRNR001123"/>
    </source>
</evidence>
<dbReference type="eggNOG" id="COG1363">
    <property type="taxonomic scope" value="Bacteria"/>
</dbReference>
<feature type="binding site" evidence="8">
    <location>
        <position position="242"/>
    </location>
    <ligand>
        <name>Zn(2+)</name>
        <dbReference type="ChEBI" id="CHEBI:29105"/>
        <label>1</label>
    </ligand>
</feature>
<gene>
    <name evidence="9" type="ordered locus">Spico_1806</name>
</gene>
<dbReference type="KEGG" id="scc:Spico_1806"/>
<keyword evidence="10" id="KW-1185">Reference proteome</keyword>
<evidence type="ECO:0000256" key="4">
    <source>
        <dbReference type="ARBA" id="ARBA00022723"/>
    </source>
</evidence>
<proteinExistence type="inferred from homology"/>
<dbReference type="SUPFAM" id="SSF53187">
    <property type="entry name" value="Zn-dependent exopeptidases"/>
    <property type="match status" value="1"/>
</dbReference>
<reference evidence="10" key="1">
    <citation type="submission" date="2011-04" db="EMBL/GenBank/DDBJ databases">
        <title>The complete genome of Spirochaeta coccoides DSM 17374.</title>
        <authorList>
            <person name="Lucas S."/>
            <person name="Copeland A."/>
            <person name="Lapidus A."/>
            <person name="Bruce D."/>
            <person name="Goodwin L."/>
            <person name="Pitluck S."/>
            <person name="Peters L."/>
            <person name="Kyrpides N."/>
            <person name="Mavromatis K."/>
            <person name="Pagani I."/>
            <person name="Ivanova N."/>
            <person name="Ovchinnikova G."/>
            <person name="Lu M."/>
            <person name="Detter J.C."/>
            <person name="Tapia R."/>
            <person name="Han C."/>
            <person name="Land M."/>
            <person name="Hauser L."/>
            <person name="Markowitz V."/>
            <person name="Cheng J.-F."/>
            <person name="Hugenholtz P."/>
            <person name="Woyke T."/>
            <person name="Wu D."/>
            <person name="Spring S."/>
            <person name="Schroeder M."/>
            <person name="Brambilla E."/>
            <person name="Klenk H.-P."/>
            <person name="Eisen J.A."/>
        </authorList>
    </citation>
    <scope>NUCLEOTIDE SEQUENCE [LARGE SCALE GENOMIC DNA]</scope>
    <source>
        <strain evidence="10">ATCC BAA-1237 / DSM 17374 / SPN1</strain>
    </source>
</reference>
<evidence type="ECO:0000256" key="5">
    <source>
        <dbReference type="ARBA" id="ARBA00022801"/>
    </source>
</evidence>
<feature type="binding site" evidence="8">
    <location>
        <position position="220"/>
    </location>
    <ligand>
        <name>Zn(2+)</name>
        <dbReference type="ChEBI" id="CHEBI:29105"/>
        <label>2</label>
    </ligand>
</feature>
<sequence length="358" mass="37898">MDSDAIVVERIGRLVQASGISGFEKEVGTIIKDMIGSRVDQVEEDAVGNIIMTIKGTDPGNGRVIFAAHQDEVGFLVDVVEKGGFLRLVAIGGWNPVTLPSSPVTIITRDGKRHHGVIGQLSPHFQPKGAPPSVPSLDDLFVDVGASSDKDVEEIFGIRRGDIVVPEASFTWVRETGVMMGKAMDDRIGVAALIELAYALTQDGKRPVSTVILAFTVQEEVGTRGAGVVANYLDGDAAIIVEGAPADDMPGGPAIAQTRRGKGAHVRIFDPTHIGHRGVLDLLRGIAHAQGIQVQEAVRKGGGTDAVKLSVAQRGIPAVVTGVPVRYAHSHESTASLFDFNELVRLLSAFCNVSLKDI</sequence>
<protein>
    <submittedName>
        <fullName evidence="9">Glutamyl aminopeptidase</fullName>
        <ecNumber evidence="9">3.4.11.7</ecNumber>
    </submittedName>
</protein>
<keyword evidence="5 9" id="KW-0378">Hydrolase</keyword>
<evidence type="ECO:0000313" key="9">
    <source>
        <dbReference type="EMBL" id="AEC03004.1"/>
    </source>
</evidence>